<organism evidence="3 4">
    <name type="scientific">Pleodorina starrii</name>
    <dbReference type="NCBI Taxonomy" id="330485"/>
    <lineage>
        <taxon>Eukaryota</taxon>
        <taxon>Viridiplantae</taxon>
        <taxon>Chlorophyta</taxon>
        <taxon>core chlorophytes</taxon>
        <taxon>Chlorophyceae</taxon>
        <taxon>CS clade</taxon>
        <taxon>Chlamydomonadales</taxon>
        <taxon>Volvocaceae</taxon>
        <taxon>Pleodorina</taxon>
    </lineage>
</organism>
<dbReference type="Proteomes" id="UP001165080">
    <property type="component" value="Unassembled WGS sequence"/>
</dbReference>
<proteinExistence type="predicted"/>
<reference evidence="3 4" key="1">
    <citation type="journal article" date="2023" name="Commun. Biol.">
        <title>Reorganization of the ancestral sex-determining regions during the evolution of trioecy in Pleodorina starrii.</title>
        <authorList>
            <person name="Takahashi K."/>
            <person name="Suzuki S."/>
            <person name="Kawai-Toyooka H."/>
            <person name="Yamamoto K."/>
            <person name="Hamaji T."/>
            <person name="Ootsuki R."/>
            <person name="Yamaguchi H."/>
            <person name="Kawachi M."/>
            <person name="Higashiyama T."/>
            <person name="Nozaki H."/>
        </authorList>
    </citation>
    <scope>NUCLEOTIDE SEQUENCE [LARGE SCALE GENOMIC DNA]</scope>
    <source>
        <strain evidence="3 4">NIES-4479</strain>
    </source>
</reference>
<accession>A0A9W6BHF5</accession>
<dbReference type="EMBL" id="BRXU01000004">
    <property type="protein sequence ID" value="GLC51667.1"/>
    <property type="molecule type" value="Genomic_DNA"/>
</dbReference>
<feature type="signal peptide" evidence="2">
    <location>
        <begin position="1"/>
        <end position="23"/>
    </location>
</feature>
<gene>
    <name evidence="3" type="primary">PLEST004973</name>
    <name evidence="3" type="ORF">PLESTB_000526900</name>
</gene>
<dbReference type="OrthoDB" id="64875at2759"/>
<feature type="region of interest" description="Disordered" evidence="1">
    <location>
        <begin position="152"/>
        <end position="186"/>
    </location>
</feature>
<sequence>MASSTGVCCRTLMLARLASHGQACCLSPFAIGLTASAARETEQVRGLAGFVKPGGDAAIQKRSGPRDGTGEGNPRLQALVELLSSPTRKEAPPLSKKEQDALAAHQRLVAAEARAWAEDLEVKFHLQKAALKALPPKLRELAMQPDHTPFPMNRNCLFDTPPEAYRDPTPGSDTAVKAEKGRSLRG</sequence>
<dbReference type="AlphaFoldDB" id="A0A9W6BHF5"/>
<evidence type="ECO:0000313" key="3">
    <source>
        <dbReference type="EMBL" id="GLC51667.1"/>
    </source>
</evidence>
<evidence type="ECO:0000313" key="4">
    <source>
        <dbReference type="Proteomes" id="UP001165080"/>
    </source>
</evidence>
<feature type="compositionally biased region" description="Basic and acidic residues" evidence="1">
    <location>
        <begin position="176"/>
        <end position="186"/>
    </location>
</feature>
<keyword evidence="2" id="KW-0732">Signal</keyword>
<protein>
    <submittedName>
        <fullName evidence="3">Uncharacterized protein</fullName>
    </submittedName>
</protein>
<keyword evidence="4" id="KW-1185">Reference proteome</keyword>
<comment type="caution">
    <text evidence="3">The sequence shown here is derived from an EMBL/GenBank/DDBJ whole genome shotgun (WGS) entry which is preliminary data.</text>
</comment>
<name>A0A9W6BHF5_9CHLO</name>
<evidence type="ECO:0000256" key="1">
    <source>
        <dbReference type="SAM" id="MobiDB-lite"/>
    </source>
</evidence>
<evidence type="ECO:0000256" key="2">
    <source>
        <dbReference type="SAM" id="SignalP"/>
    </source>
</evidence>
<feature type="chain" id="PRO_5040974107" evidence="2">
    <location>
        <begin position="24"/>
        <end position="186"/>
    </location>
</feature>